<keyword evidence="1" id="KW-0472">Membrane</keyword>
<sequence length="87" mass="9923">MWQDWLVGTVQWVFTIALLFTILDKTKKPPLSTAILTSIGIGIVAITFATLDLWWSFVSAAIMSFEWAIIAIQRYRLDKALYKRGNS</sequence>
<protein>
    <submittedName>
        <fullName evidence="2">Uncharacterized protein</fullName>
    </submittedName>
</protein>
<keyword evidence="1" id="KW-0812">Transmembrane</keyword>
<organism evidence="2 3">
    <name type="scientific">Candidatus Kaiserbacteria bacterium RIFCSPLOWO2_01_FULL_54_13</name>
    <dbReference type="NCBI Taxonomy" id="1798512"/>
    <lineage>
        <taxon>Bacteria</taxon>
        <taxon>Candidatus Kaiseribacteriota</taxon>
    </lineage>
</organism>
<dbReference type="Proteomes" id="UP000177372">
    <property type="component" value="Unassembled WGS sequence"/>
</dbReference>
<feature type="transmembrane region" description="Helical" evidence="1">
    <location>
        <begin position="54"/>
        <end position="72"/>
    </location>
</feature>
<proteinExistence type="predicted"/>
<feature type="transmembrane region" description="Helical" evidence="1">
    <location>
        <begin position="30"/>
        <end position="48"/>
    </location>
</feature>
<dbReference type="EMBL" id="MFLZ01000007">
    <property type="protein sequence ID" value="OGG80471.1"/>
    <property type="molecule type" value="Genomic_DNA"/>
</dbReference>
<gene>
    <name evidence="2" type="ORF">A3A39_04200</name>
</gene>
<accession>A0A1F6F3P4</accession>
<dbReference type="AlphaFoldDB" id="A0A1F6F3P4"/>
<evidence type="ECO:0000313" key="3">
    <source>
        <dbReference type="Proteomes" id="UP000177372"/>
    </source>
</evidence>
<name>A0A1F6F3P4_9BACT</name>
<comment type="caution">
    <text evidence="2">The sequence shown here is derived from an EMBL/GenBank/DDBJ whole genome shotgun (WGS) entry which is preliminary data.</text>
</comment>
<keyword evidence="1" id="KW-1133">Transmembrane helix</keyword>
<evidence type="ECO:0000313" key="2">
    <source>
        <dbReference type="EMBL" id="OGG80471.1"/>
    </source>
</evidence>
<feature type="transmembrane region" description="Helical" evidence="1">
    <location>
        <begin position="6"/>
        <end position="23"/>
    </location>
</feature>
<evidence type="ECO:0000256" key="1">
    <source>
        <dbReference type="SAM" id="Phobius"/>
    </source>
</evidence>
<reference evidence="2 3" key="1">
    <citation type="journal article" date="2016" name="Nat. Commun.">
        <title>Thousands of microbial genomes shed light on interconnected biogeochemical processes in an aquifer system.</title>
        <authorList>
            <person name="Anantharaman K."/>
            <person name="Brown C.T."/>
            <person name="Hug L.A."/>
            <person name="Sharon I."/>
            <person name="Castelle C.J."/>
            <person name="Probst A.J."/>
            <person name="Thomas B.C."/>
            <person name="Singh A."/>
            <person name="Wilkins M.J."/>
            <person name="Karaoz U."/>
            <person name="Brodie E.L."/>
            <person name="Williams K.H."/>
            <person name="Hubbard S.S."/>
            <person name="Banfield J.F."/>
        </authorList>
    </citation>
    <scope>NUCLEOTIDE SEQUENCE [LARGE SCALE GENOMIC DNA]</scope>
</reference>